<accession>A0ABP9HH24</accession>
<dbReference type="SUPFAM" id="SSF52833">
    <property type="entry name" value="Thioredoxin-like"/>
    <property type="match status" value="1"/>
</dbReference>
<dbReference type="PANTHER" id="PTHR42899">
    <property type="entry name" value="SPERMATOGENESIS-ASSOCIATED PROTEIN 20"/>
    <property type="match status" value="1"/>
</dbReference>
<dbReference type="InterPro" id="IPR012341">
    <property type="entry name" value="6hp_glycosidase-like_sf"/>
</dbReference>
<evidence type="ECO:0000259" key="1">
    <source>
        <dbReference type="Pfam" id="PF03190"/>
    </source>
</evidence>
<dbReference type="CDD" id="cd02955">
    <property type="entry name" value="SSP411"/>
    <property type="match status" value="1"/>
</dbReference>
<dbReference type="InterPro" id="IPR036249">
    <property type="entry name" value="Thioredoxin-like_sf"/>
</dbReference>
<protein>
    <submittedName>
        <fullName evidence="2">Thioredoxin domain-containing protein</fullName>
    </submittedName>
</protein>
<dbReference type="PANTHER" id="PTHR42899:SF1">
    <property type="entry name" value="SPERMATOGENESIS-ASSOCIATED PROTEIN 20"/>
    <property type="match status" value="1"/>
</dbReference>
<dbReference type="PIRSF" id="PIRSF006402">
    <property type="entry name" value="UCP006402_thioredoxin"/>
    <property type="match status" value="1"/>
</dbReference>
<evidence type="ECO:0000313" key="2">
    <source>
        <dbReference type="EMBL" id="GAA4970785.1"/>
    </source>
</evidence>
<reference evidence="3" key="1">
    <citation type="journal article" date="2019" name="Int. J. Syst. Evol. Microbiol.">
        <title>The Global Catalogue of Microorganisms (GCM) 10K type strain sequencing project: providing services to taxonomists for standard genome sequencing and annotation.</title>
        <authorList>
            <consortium name="The Broad Institute Genomics Platform"/>
            <consortium name="The Broad Institute Genome Sequencing Center for Infectious Disease"/>
            <person name="Wu L."/>
            <person name="Ma J."/>
        </authorList>
    </citation>
    <scope>NUCLEOTIDE SEQUENCE [LARGE SCALE GENOMIC DNA]</scope>
    <source>
        <strain evidence="3">JCM 18126</strain>
    </source>
</reference>
<dbReference type="Pfam" id="PF03190">
    <property type="entry name" value="Thioredox_DsbH"/>
    <property type="match status" value="1"/>
</dbReference>
<dbReference type="SUPFAM" id="SSF48208">
    <property type="entry name" value="Six-hairpin glycosidases"/>
    <property type="match status" value="1"/>
</dbReference>
<keyword evidence="3" id="KW-1185">Reference proteome</keyword>
<dbReference type="InterPro" id="IPR008928">
    <property type="entry name" value="6-hairpin_glycosidase_sf"/>
</dbReference>
<organism evidence="2 3">
    <name type="scientific">Kineococcus glutinatus</name>
    <dbReference type="NCBI Taxonomy" id="1070872"/>
    <lineage>
        <taxon>Bacteria</taxon>
        <taxon>Bacillati</taxon>
        <taxon>Actinomycetota</taxon>
        <taxon>Actinomycetes</taxon>
        <taxon>Kineosporiales</taxon>
        <taxon>Kineosporiaceae</taxon>
        <taxon>Kineococcus</taxon>
    </lineage>
</organism>
<sequence length="694" mass="72817">MPNRLAGSTSPYLLQHADNPVDWWEWGPEAFAEARRRDVPLLVSTGYAACHWCHVMAHESFEDPATAEQMNRDFVCVKVDREERPDVDAVHMEATTALTGQGGWPMTTFCTPEGRIFYAGTYFPPTPHPQRPSFPQVLTAVAQAWRERREEVERSGAGIAGALGERGVQLPAGAAAPGAERLVHAVRVLAAEEDREHGGFGGAPKFPPSMVLEFLLRHAARTGSVGAIQLAQRTLRAMAAGGIHDQVAGGFARYAVDAAWVVPHFEKMLYDNALLARAYLHAWRLTRAPLFRRVAGSTCDWLLAELRTPQGAFASSLDADTPVPGPDGAVHAHEGATYVWTPDQLVDVLGPDDGAWAAELLRVTAGGTFEHGTSTLQLGRDVDSGPDAGRWARVRPLLAAARARRPQPTRDDKVVAAWNGLAIAALAEAGVLLARPDLLDTARTAAAHVVQVHLEGTADGWLRRASRDGVVGEPAGVLEDHGDLAEGLLALHAATGERRWFDVARRLCDAVLEHFAAPGGGFYDVAAHRADPGLLAARGGGSRPQDPTDGATPSGWSAAAGALLTLGRLTGEARYGEAAEAALAVVDALAERAPRFAGWGLAVAEALLGVPAEVAVVGAAGDPAADALHAVALAGTAPGLVVTRGEPGGAEPALLRDRGLVGGAAAAYVCRGFVCEAPVTQPAALAAAVGARLD</sequence>
<dbReference type="Gene3D" id="3.40.30.10">
    <property type="entry name" value="Glutaredoxin"/>
    <property type="match status" value="1"/>
</dbReference>
<feature type="domain" description="Spermatogenesis-associated protein 20-like TRX" evidence="1">
    <location>
        <begin position="3"/>
        <end position="161"/>
    </location>
</feature>
<dbReference type="EMBL" id="BAABIL010000136">
    <property type="protein sequence ID" value="GAA4970785.1"/>
    <property type="molecule type" value="Genomic_DNA"/>
</dbReference>
<name>A0ABP9HH24_9ACTN</name>
<dbReference type="InterPro" id="IPR004879">
    <property type="entry name" value="Ssp411-like_TRX"/>
</dbReference>
<gene>
    <name evidence="2" type="ORF">GCM10023225_10900</name>
</gene>
<evidence type="ECO:0000313" key="3">
    <source>
        <dbReference type="Proteomes" id="UP001501195"/>
    </source>
</evidence>
<dbReference type="RefSeq" id="WP_345711370.1">
    <property type="nucleotide sequence ID" value="NZ_BAABIL010000136.1"/>
</dbReference>
<dbReference type="Proteomes" id="UP001501195">
    <property type="component" value="Unassembled WGS sequence"/>
</dbReference>
<dbReference type="InterPro" id="IPR024705">
    <property type="entry name" value="Ssp411"/>
</dbReference>
<proteinExistence type="predicted"/>
<dbReference type="Gene3D" id="1.50.10.10">
    <property type="match status" value="1"/>
</dbReference>
<comment type="caution">
    <text evidence="2">The sequence shown here is derived from an EMBL/GenBank/DDBJ whole genome shotgun (WGS) entry which is preliminary data.</text>
</comment>